<dbReference type="EMBL" id="CYZV01000055">
    <property type="protein sequence ID" value="CUO80281.1"/>
    <property type="molecule type" value="Genomic_DNA"/>
</dbReference>
<dbReference type="Proteomes" id="UP000095558">
    <property type="component" value="Unassembled WGS sequence"/>
</dbReference>
<name>A0A174HII5_9CLOT</name>
<protein>
    <submittedName>
        <fullName evidence="1">Uncharacterized protein</fullName>
    </submittedName>
</protein>
<gene>
    <name evidence="1" type="ORF">ERS852470_03412</name>
</gene>
<dbReference type="AlphaFoldDB" id="A0A174HII5"/>
<organism evidence="1 2">
    <name type="scientific">Clostridium disporicum</name>
    <dbReference type="NCBI Taxonomy" id="84024"/>
    <lineage>
        <taxon>Bacteria</taxon>
        <taxon>Bacillati</taxon>
        <taxon>Bacillota</taxon>
        <taxon>Clostridia</taxon>
        <taxon>Eubacteriales</taxon>
        <taxon>Clostridiaceae</taxon>
        <taxon>Clostridium</taxon>
    </lineage>
</organism>
<evidence type="ECO:0000313" key="2">
    <source>
        <dbReference type="Proteomes" id="UP000095558"/>
    </source>
</evidence>
<proteinExistence type="predicted"/>
<dbReference type="GeneID" id="83013706"/>
<dbReference type="RefSeq" id="WP_172676198.1">
    <property type="nucleotide sequence ID" value="NZ_CYYT01000029.1"/>
</dbReference>
<accession>A0A174HII5</accession>
<reference evidence="1 2" key="1">
    <citation type="submission" date="2015-09" db="EMBL/GenBank/DDBJ databases">
        <authorList>
            <consortium name="Pathogen Informatics"/>
        </authorList>
    </citation>
    <scope>NUCLEOTIDE SEQUENCE [LARGE SCALE GENOMIC DNA]</scope>
    <source>
        <strain evidence="1 2">2789STDY5834855</strain>
    </source>
</reference>
<evidence type="ECO:0000313" key="1">
    <source>
        <dbReference type="EMBL" id="CUO80281.1"/>
    </source>
</evidence>
<sequence>MSKNVNSINSSHLASIGNFTKHAVESFEEGIVNEHNYLEKVDKNLKSKTK</sequence>